<comment type="caution">
    <text evidence="3">The sequence shown here is derived from an EMBL/GenBank/DDBJ whole genome shotgun (WGS) entry which is preliminary data.</text>
</comment>
<evidence type="ECO:0000259" key="1">
    <source>
        <dbReference type="Pfam" id="PF08861"/>
    </source>
</evidence>
<keyword evidence="4" id="KW-1185">Reference proteome</keyword>
<protein>
    <submittedName>
        <fullName evidence="3">DUF1828 domain-containing protein</fullName>
    </submittedName>
</protein>
<sequence length="256" mass="28773">MNETDSLLASSYRDWFTDSVKSKIVGDNIAELTTPFVDRHNDHLQVYVESRPGDLYLVTDDGYILAELKSSGVDSRGSRREEIVSSLLAGHGVTIHKGELHAEASANNLGQRVHDMVQAMISLDDLFVLAQDNVKRVFRDDVQEFLLDRSVPFYSNVNMSGKSGLGHKFSFVIPSSKMAPERALEVISSPRRDNIDRFLFAVSDIRRTREHELDYYAVVNDSKRPVPPDFTAALNEYEVKMAPWSRIGDFAADFAA</sequence>
<feature type="domain" description="DUF1829" evidence="2">
    <location>
        <begin position="161"/>
        <end position="246"/>
    </location>
</feature>
<dbReference type="Proteomes" id="UP001199469">
    <property type="component" value="Unassembled WGS sequence"/>
</dbReference>
<dbReference type="Pfam" id="PF08861">
    <property type="entry name" value="DUF1828"/>
    <property type="match status" value="1"/>
</dbReference>
<name>A0ABS8P7T1_9PSEU</name>
<accession>A0ABS8P7T1</accession>
<dbReference type="InterPro" id="IPR014960">
    <property type="entry name" value="DUF1828"/>
</dbReference>
<dbReference type="InterPro" id="IPR014961">
    <property type="entry name" value="DUF1829"/>
</dbReference>
<reference evidence="3 4" key="1">
    <citation type="submission" date="2021-11" db="EMBL/GenBank/DDBJ databases">
        <title>Draft genome sequence of Actinomycetospora sp. SF1 isolated from the rhizosphere soil.</title>
        <authorList>
            <person name="Duangmal K."/>
            <person name="Chantavorakit T."/>
        </authorList>
    </citation>
    <scope>NUCLEOTIDE SEQUENCE [LARGE SCALE GENOMIC DNA]</scope>
    <source>
        <strain evidence="3 4">TBRC 5722</strain>
    </source>
</reference>
<dbReference type="EMBL" id="JAJNDB010000001">
    <property type="protein sequence ID" value="MCD2193595.1"/>
    <property type="molecule type" value="Genomic_DNA"/>
</dbReference>
<feature type="domain" description="DUF1828" evidence="1">
    <location>
        <begin position="34"/>
        <end position="122"/>
    </location>
</feature>
<evidence type="ECO:0000313" key="4">
    <source>
        <dbReference type="Proteomes" id="UP001199469"/>
    </source>
</evidence>
<evidence type="ECO:0000313" key="3">
    <source>
        <dbReference type="EMBL" id="MCD2193595.1"/>
    </source>
</evidence>
<dbReference type="RefSeq" id="WP_230731890.1">
    <property type="nucleotide sequence ID" value="NZ_JAJNDB010000001.1"/>
</dbReference>
<organism evidence="3 4">
    <name type="scientific">Actinomycetospora endophytica</name>
    <dbReference type="NCBI Taxonomy" id="2291215"/>
    <lineage>
        <taxon>Bacteria</taxon>
        <taxon>Bacillati</taxon>
        <taxon>Actinomycetota</taxon>
        <taxon>Actinomycetes</taxon>
        <taxon>Pseudonocardiales</taxon>
        <taxon>Pseudonocardiaceae</taxon>
        <taxon>Actinomycetospora</taxon>
    </lineage>
</organism>
<proteinExistence type="predicted"/>
<dbReference type="Pfam" id="PF08862">
    <property type="entry name" value="DUF1829"/>
    <property type="match status" value="1"/>
</dbReference>
<evidence type="ECO:0000259" key="2">
    <source>
        <dbReference type="Pfam" id="PF08862"/>
    </source>
</evidence>
<gene>
    <name evidence="3" type="ORF">LQ327_09400</name>
</gene>